<keyword evidence="5" id="KW-1185">Reference proteome</keyword>
<evidence type="ECO:0000313" key="5">
    <source>
        <dbReference type="Proteomes" id="UP000240357"/>
    </source>
</evidence>
<dbReference type="PANTHER" id="PTHR43279:SF1">
    <property type="entry name" value="CATECHOL-2,3-DIOXYGENASE"/>
    <property type="match status" value="1"/>
</dbReference>
<sequence>MYFNSLIYFFISYAMAPYLLPAATCIAQVTLRTHQLPVLTRFYEQIIGLQVIQLEPSKAYLSAAGQEPALLVLEQDDTAPRHNPRQPGLFHVAYLVPNRLELARWWQHFSQTNWPVQGFGDHLVSEAIYLADPDGNGIEIYADCPRSTWPIQNGQVQMTTEPVDIASLMRELPVPDKPWTGMAAETHIGHIHLQVSNLNQARLFYHQLLGFTVMQESYPGALFVAAGGYHHHIGLNTWRSRAASARNPEATGLASFVIKLPEASALTQLTTRLQEAAFKPETIGQKGIQVQDKDGITVELAA</sequence>
<dbReference type="Pfam" id="PF00903">
    <property type="entry name" value="Glyoxalase"/>
    <property type="match status" value="2"/>
</dbReference>
<evidence type="ECO:0000256" key="1">
    <source>
        <dbReference type="ARBA" id="ARBA00022723"/>
    </source>
</evidence>
<dbReference type="AlphaFoldDB" id="A0A2T2YLC5"/>
<dbReference type="GO" id="GO:0004462">
    <property type="term" value="F:lactoylglutathione lyase activity"/>
    <property type="evidence" value="ECO:0007669"/>
    <property type="project" value="InterPro"/>
</dbReference>
<evidence type="ECO:0000256" key="2">
    <source>
        <dbReference type="SAM" id="Phobius"/>
    </source>
</evidence>
<dbReference type="PANTHER" id="PTHR43279">
    <property type="entry name" value="CATECHOL-2,3-DIOXYGENASE"/>
    <property type="match status" value="1"/>
</dbReference>
<proteinExistence type="predicted"/>
<feature type="transmembrane region" description="Helical" evidence="2">
    <location>
        <begin position="6"/>
        <end position="31"/>
    </location>
</feature>
<keyword evidence="2" id="KW-0812">Transmembrane</keyword>
<reference evidence="4 5" key="1">
    <citation type="submission" date="2018-03" db="EMBL/GenBank/DDBJ databases">
        <title>Adhaeribacter sp. HMF7605 Genome sequencing and assembly.</title>
        <authorList>
            <person name="Kang H."/>
            <person name="Kang J."/>
            <person name="Cha I."/>
            <person name="Kim H."/>
            <person name="Joh K."/>
        </authorList>
    </citation>
    <scope>NUCLEOTIDE SEQUENCE [LARGE SCALE GENOMIC DNA]</scope>
    <source>
        <strain evidence="4 5">HMF7605</strain>
    </source>
</reference>
<dbReference type="PROSITE" id="PS51819">
    <property type="entry name" value="VOC"/>
    <property type="match status" value="2"/>
</dbReference>
<dbReference type="GO" id="GO:0046872">
    <property type="term" value="F:metal ion binding"/>
    <property type="evidence" value="ECO:0007669"/>
    <property type="project" value="UniProtKB-KW"/>
</dbReference>
<comment type="caution">
    <text evidence="4">The sequence shown here is derived from an EMBL/GenBank/DDBJ whole genome shotgun (WGS) entry which is preliminary data.</text>
</comment>
<dbReference type="Gene3D" id="3.10.180.10">
    <property type="entry name" value="2,3-Dihydroxybiphenyl 1,2-Dioxygenase, domain 1"/>
    <property type="match status" value="2"/>
</dbReference>
<dbReference type="PROSITE" id="PS00934">
    <property type="entry name" value="GLYOXALASE_I_1"/>
    <property type="match status" value="1"/>
</dbReference>
<feature type="domain" description="VOC" evidence="3">
    <location>
        <begin position="187"/>
        <end position="302"/>
    </location>
</feature>
<evidence type="ECO:0000313" key="4">
    <source>
        <dbReference type="EMBL" id="PSR56300.1"/>
    </source>
</evidence>
<organism evidence="4 5">
    <name type="scientific">Adhaeribacter arboris</name>
    <dbReference type="NCBI Taxonomy" id="2072846"/>
    <lineage>
        <taxon>Bacteria</taxon>
        <taxon>Pseudomonadati</taxon>
        <taxon>Bacteroidota</taxon>
        <taxon>Cytophagia</taxon>
        <taxon>Cytophagales</taxon>
        <taxon>Hymenobacteraceae</taxon>
        <taxon>Adhaeribacter</taxon>
    </lineage>
</organism>
<keyword evidence="2" id="KW-0472">Membrane</keyword>
<keyword evidence="1" id="KW-0479">Metal-binding</keyword>
<accession>A0A2T2YLC5</accession>
<dbReference type="InterPro" id="IPR029068">
    <property type="entry name" value="Glyas_Bleomycin-R_OHBP_Dase"/>
</dbReference>
<protein>
    <submittedName>
        <fullName evidence="4">Glyoxalase</fullName>
    </submittedName>
</protein>
<evidence type="ECO:0000259" key="3">
    <source>
        <dbReference type="PROSITE" id="PS51819"/>
    </source>
</evidence>
<gene>
    <name evidence="4" type="ORF">AHMF7605_23780</name>
</gene>
<dbReference type="InterPro" id="IPR037523">
    <property type="entry name" value="VOC_core"/>
</dbReference>
<dbReference type="InterPro" id="IPR018146">
    <property type="entry name" value="Glyoxalase_1_CS"/>
</dbReference>
<dbReference type="Proteomes" id="UP000240357">
    <property type="component" value="Unassembled WGS sequence"/>
</dbReference>
<keyword evidence="2" id="KW-1133">Transmembrane helix</keyword>
<dbReference type="EMBL" id="PYFT01000001">
    <property type="protein sequence ID" value="PSR56300.1"/>
    <property type="molecule type" value="Genomic_DNA"/>
</dbReference>
<dbReference type="CDD" id="cd16359">
    <property type="entry name" value="VOC_BsCatE_like_C"/>
    <property type="match status" value="1"/>
</dbReference>
<dbReference type="SUPFAM" id="SSF54593">
    <property type="entry name" value="Glyoxalase/Bleomycin resistance protein/Dihydroxybiphenyl dioxygenase"/>
    <property type="match status" value="2"/>
</dbReference>
<dbReference type="InterPro" id="IPR004360">
    <property type="entry name" value="Glyas_Fos-R_dOase_dom"/>
</dbReference>
<name>A0A2T2YLC5_9BACT</name>
<feature type="domain" description="VOC" evidence="3">
    <location>
        <begin position="25"/>
        <end position="143"/>
    </location>
</feature>